<comment type="subcellular location">
    <subcellularLocation>
        <location evidence="3">Cytoplasm</location>
    </subcellularLocation>
</comment>
<feature type="active site" description="Cysteine persulfide intermediate" evidence="3">
    <location>
        <position position="109"/>
    </location>
</feature>
<dbReference type="PIRSF" id="PIRSF015626">
    <property type="entry name" value="FdhD"/>
    <property type="match status" value="1"/>
</dbReference>
<reference evidence="4" key="1">
    <citation type="journal article" date="2014" name="Int. J. Syst. Evol. Microbiol.">
        <title>Complete genome sequence of Corynebacterium casei LMG S-19264T (=DSM 44701T), isolated from a smear-ripened cheese.</title>
        <authorList>
            <consortium name="US DOE Joint Genome Institute (JGI-PGF)"/>
            <person name="Walter F."/>
            <person name="Albersmeier A."/>
            <person name="Kalinowski J."/>
            <person name="Ruckert C."/>
        </authorList>
    </citation>
    <scope>NUCLEOTIDE SEQUENCE</scope>
    <source>
        <strain evidence="4">CGMCC 1.12987</strain>
    </source>
</reference>
<comment type="similarity">
    <text evidence="3">Belongs to the FdhD family.</text>
</comment>
<dbReference type="GO" id="GO:0016783">
    <property type="term" value="F:sulfurtransferase activity"/>
    <property type="evidence" value="ECO:0007669"/>
    <property type="project" value="InterPro"/>
</dbReference>
<dbReference type="GO" id="GO:0006777">
    <property type="term" value="P:Mo-molybdopterin cofactor biosynthetic process"/>
    <property type="evidence" value="ECO:0007669"/>
    <property type="project" value="UniProtKB-UniRule"/>
</dbReference>
<evidence type="ECO:0000256" key="2">
    <source>
        <dbReference type="ARBA" id="ARBA00023150"/>
    </source>
</evidence>
<protein>
    <recommendedName>
        <fullName evidence="3">Sulfur carrier protein FdhD</fullName>
    </recommendedName>
</protein>
<dbReference type="GO" id="GO:0005737">
    <property type="term" value="C:cytoplasm"/>
    <property type="evidence" value="ECO:0007669"/>
    <property type="project" value="UniProtKB-SubCell"/>
</dbReference>
<gene>
    <name evidence="3 4" type="primary">fdhD</name>
    <name evidence="4" type="ORF">GCM10010916_42390</name>
</gene>
<proteinExistence type="inferred from homology"/>
<evidence type="ECO:0000313" key="4">
    <source>
        <dbReference type="EMBL" id="GGG21180.1"/>
    </source>
</evidence>
<dbReference type="GO" id="GO:0097163">
    <property type="term" value="F:sulfur carrier activity"/>
    <property type="evidence" value="ECO:0007669"/>
    <property type="project" value="UniProtKB-UniRule"/>
</dbReference>
<dbReference type="HAMAP" id="MF_00187">
    <property type="entry name" value="FdhD"/>
    <property type="match status" value="1"/>
</dbReference>
<comment type="caution">
    <text evidence="4">The sequence shown here is derived from an EMBL/GenBank/DDBJ whole genome shotgun (WGS) entry which is preliminary data.</text>
</comment>
<reference evidence="4" key="2">
    <citation type="submission" date="2020-09" db="EMBL/GenBank/DDBJ databases">
        <authorList>
            <person name="Sun Q."/>
            <person name="Zhou Y."/>
        </authorList>
    </citation>
    <scope>NUCLEOTIDE SEQUENCE</scope>
    <source>
        <strain evidence="4">CGMCC 1.12987</strain>
    </source>
</reference>
<evidence type="ECO:0000313" key="5">
    <source>
        <dbReference type="Proteomes" id="UP000644756"/>
    </source>
</evidence>
<comment type="function">
    <text evidence="3">Required for formate dehydrogenase (FDH) activity. Acts as a sulfur carrier protein that transfers sulfur from IscS to the molybdenum cofactor prior to its insertion into FDH.</text>
</comment>
<accession>A0A917G3W5</accession>
<dbReference type="AlphaFoldDB" id="A0A917G3W5"/>
<dbReference type="Proteomes" id="UP000644756">
    <property type="component" value="Unassembled WGS sequence"/>
</dbReference>
<sequence length="283" mass="30721">METDDQMTASWPVFQYTRDGWSELEDEVAEEMPLTVRLDGLEFATLVCSASDLTDLVYGFLASEGAIMSADDVLALDWDEDRGMVDLQLKRKMTLAQADFGKRVISSCCGKSRQFYLKTDVRTAKTVTTRIQVTAQGCLGLMEQLQASSDDFARTGGVHNAALCTGEDASADVSDEAVRQRMLAVRADIGRHNALDKLYGHAIRNKIRTSDKIIAFSGRLSSEVIIKTAKIGAGVIVSKSAPTALALRLAHDLGITAIGFARGGRLNVYTHPERVDVDGIAAE</sequence>
<organism evidence="4 5">
    <name type="scientific">Paenibacillus abyssi</name>
    <dbReference type="NCBI Taxonomy" id="1340531"/>
    <lineage>
        <taxon>Bacteria</taxon>
        <taxon>Bacillati</taxon>
        <taxon>Bacillota</taxon>
        <taxon>Bacilli</taxon>
        <taxon>Bacillales</taxon>
        <taxon>Paenibacillaceae</taxon>
        <taxon>Paenibacillus</taxon>
    </lineage>
</organism>
<dbReference type="PANTHER" id="PTHR30592">
    <property type="entry name" value="FORMATE DEHYDROGENASE"/>
    <property type="match status" value="1"/>
</dbReference>
<keyword evidence="5" id="KW-1185">Reference proteome</keyword>
<dbReference type="SUPFAM" id="SSF53927">
    <property type="entry name" value="Cytidine deaminase-like"/>
    <property type="match status" value="1"/>
</dbReference>
<evidence type="ECO:0000256" key="1">
    <source>
        <dbReference type="ARBA" id="ARBA00022490"/>
    </source>
</evidence>
<dbReference type="Gene3D" id="3.40.140.10">
    <property type="entry name" value="Cytidine Deaminase, domain 2"/>
    <property type="match status" value="1"/>
</dbReference>
<keyword evidence="2 3" id="KW-0501">Molybdenum cofactor biosynthesis</keyword>
<dbReference type="RefSeq" id="WP_229725536.1">
    <property type="nucleotide sequence ID" value="NZ_BMGR01000017.1"/>
</dbReference>
<dbReference type="EMBL" id="BMGR01000017">
    <property type="protein sequence ID" value="GGG21180.1"/>
    <property type="molecule type" value="Genomic_DNA"/>
</dbReference>
<feature type="binding site" evidence="3">
    <location>
        <begin position="260"/>
        <end position="265"/>
    </location>
    <ligand>
        <name>Mo-bis(molybdopterin guanine dinucleotide)</name>
        <dbReference type="ChEBI" id="CHEBI:60539"/>
    </ligand>
</feature>
<dbReference type="InterPro" id="IPR016193">
    <property type="entry name" value="Cytidine_deaminase-like"/>
</dbReference>
<keyword evidence="1 3" id="KW-0963">Cytoplasm</keyword>
<dbReference type="InterPro" id="IPR003786">
    <property type="entry name" value="FdhD"/>
</dbReference>
<dbReference type="Gene3D" id="3.10.20.10">
    <property type="match status" value="1"/>
</dbReference>
<dbReference type="PANTHER" id="PTHR30592:SF1">
    <property type="entry name" value="SULFUR CARRIER PROTEIN FDHD"/>
    <property type="match status" value="1"/>
</dbReference>
<dbReference type="NCBIfam" id="TIGR00129">
    <property type="entry name" value="fdhD_narQ"/>
    <property type="match status" value="1"/>
</dbReference>
<evidence type="ECO:0000256" key="3">
    <source>
        <dbReference type="HAMAP-Rule" id="MF_00187"/>
    </source>
</evidence>
<dbReference type="Pfam" id="PF02634">
    <property type="entry name" value="FdhD-NarQ"/>
    <property type="match status" value="1"/>
</dbReference>
<name>A0A917G3W5_9BACL</name>